<comment type="caution">
    <text evidence="2">The sequence shown here is derived from an EMBL/GenBank/DDBJ whole genome shotgun (WGS) entry which is preliminary data.</text>
</comment>
<feature type="compositionally biased region" description="Gly residues" evidence="1">
    <location>
        <begin position="368"/>
        <end position="378"/>
    </location>
</feature>
<dbReference type="AlphaFoldDB" id="Q08NZ6"/>
<name>Q08NZ6_STIAD</name>
<feature type="region of interest" description="Disordered" evidence="1">
    <location>
        <begin position="500"/>
        <end position="563"/>
    </location>
</feature>
<dbReference type="EMBL" id="AAMD01000260">
    <property type="protein sequence ID" value="EAU62203.1"/>
    <property type="molecule type" value="Genomic_DNA"/>
</dbReference>
<reference evidence="2 3" key="1">
    <citation type="submission" date="2006-04" db="EMBL/GenBank/DDBJ databases">
        <authorList>
            <person name="Nierman W.C."/>
        </authorList>
    </citation>
    <scope>NUCLEOTIDE SEQUENCE [LARGE SCALE GENOMIC DNA]</scope>
    <source>
        <strain evidence="2 3">DW4/3-1</strain>
    </source>
</reference>
<feature type="region of interest" description="Disordered" evidence="1">
    <location>
        <begin position="359"/>
        <end position="384"/>
    </location>
</feature>
<evidence type="ECO:0000256" key="1">
    <source>
        <dbReference type="SAM" id="MobiDB-lite"/>
    </source>
</evidence>
<evidence type="ECO:0000313" key="2">
    <source>
        <dbReference type="EMBL" id="EAU62203.1"/>
    </source>
</evidence>
<feature type="region of interest" description="Disordered" evidence="1">
    <location>
        <begin position="23"/>
        <end position="55"/>
    </location>
</feature>
<protein>
    <submittedName>
        <fullName evidence="2">Uncharacterized protein</fullName>
    </submittedName>
</protein>
<proteinExistence type="predicted"/>
<sequence>MRATLAHLPLPVDDVLLARQLSKPHRSKGVQTAGGDADLRPQPQLPPVVEAGGGVPDDRAGQHLPGEAGGHLFVLGDDGLGVFAAIAGDMGERRVLILHDPYGQDEIQELPAVVLLGRGLDRDPGSREHRHRRRASTQFHPLVHQLSPHLGQELLGDGPVDQQAFGRVADPRAARLGVEGDARGHLQVRRRVRVDVADALVVFHHRDARVLCHEADEPFPAARDAQVDEPLQLQQLQQRFPLPGGDLLDGVLGQPRLPQPPREGPGDGLVGAGRLAAPPEQRRVAALEAQGGRVARHVGTCLVDHQHHPQRQADLAHLEAVGAAPGLRDFSHGVFQPGQGLHGAGHGLQARGIQEEPVEEGGVFTGPSGRGHVLGAGGEDVRGGRAQVAGHAPQGFVLLAGGHVGEHAGGGPGPLREKAHVLLGNRHASPLSPLHERCPVGAVSADGGRVSGVPHGALLSRQAVPGTPSVCRGGEVSGGRHPAGSHLCGGLGFAGGCPRRGGAGGPSARGAPARPSGGAGPEAPQPRRGDRRAPRGAGVAVRPGPLLSAAGPSRGGPPSPHSG</sequence>
<dbReference type="Proteomes" id="UP000032702">
    <property type="component" value="Unassembled WGS sequence"/>
</dbReference>
<evidence type="ECO:0000313" key="3">
    <source>
        <dbReference type="Proteomes" id="UP000032702"/>
    </source>
</evidence>
<gene>
    <name evidence="2" type="ORF">STIAU_3625</name>
</gene>
<accession>Q08NZ6</accession>
<organism evidence="2 3">
    <name type="scientific">Stigmatella aurantiaca (strain DW4/3-1)</name>
    <dbReference type="NCBI Taxonomy" id="378806"/>
    <lineage>
        <taxon>Bacteria</taxon>
        <taxon>Pseudomonadati</taxon>
        <taxon>Myxococcota</taxon>
        <taxon>Myxococcia</taxon>
        <taxon>Myxococcales</taxon>
        <taxon>Cystobacterineae</taxon>
        <taxon>Archangiaceae</taxon>
        <taxon>Stigmatella</taxon>
    </lineage>
</organism>
<feature type="compositionally biased region" description="Low complexity" evidence="1">
    <location>
        <begin position="535"/>
        <end position="552"/>
    </location>
</feature>